<protein>
    <submittedName>
        <fullName evidence="1">Uncharacterized protein</fullName>
    </submittedName>
</protein>
<reference evidence="1" key="1">
    <citation type="submission" date="2020-06" db="EMBL/GenBank/DDBJ databases">
        <authorList>
            <consortium name="Plant Systems Biology data submission"/>
        </authorList>
    </citation>
    <scope>NUCLEOTIDE SEQUENCE</scope>
    <source>
        <strain evidence="1">D6</strain>
    </source>
</reference>
<accession>A0A9N8DUG7</accession>
<dbReference type="Proteomes" id="UP001153069">
    <property type="component" value="Unassembled WGS sequence"/>
</dbReference>
<proteinExistence type="predicted"/>
<keyword evidence="2" id="KW-1185">Reference proteome</keyword>
<dbReference type="AlphaFoldDB" id="A0A9N8DUG7"/>
<organism evidence="1 2">
    <name type="scientific">Seminavis robusta</name>
    <dbReference type="NCBI Taxonomy" id="568900"/>
    <lineage>
        <taxon>Eukaryota</taxon>
        <taxon>Sar</taxon>
        <taxon>Stramenopiles</taxon>
        <taxon>Ochrophyta</taxon>
        <taxon>Bacillariophyta</taxon>
        <taxon>Bacillariophyceae</taxon>
        <taxon>Bacillariophycidae</taxon>
        <taxon>Naviculales</taxon>
        <taxon>Naviculaceae</taxon>
        <taxon>Seminavis</taxon>
    </lineage>
</organism>
<dbReference type="EMBL" id="CAICTM010000364">
    <property type="protein sequence ID" value="CAB9508897.1"/>
    <property type="molecule type" value="Genomic_DNA"/>
</dbReference>
<name>A0A9N8DUG7_9STRA</name>
<gene>
    <name evidence="1" type="ORF">SEMRO_365_G127440.2</name>
</gene>
<sequence length="258" mass="27633">MEHTIASISELNTRGAAALASGHVNLAFESFSSALELLGTFIRHGPAPESLGPIDGSASNSYGCSNGSPVGLTWASALKEAKSAHLQFSGRNPSFSPSAPAPTITTFEHQHFVYKEALVFNPSLVLSPHATMTFLPVCLAMVQFNLGLTYQMKTKDIGEQALIRALTWYDLCLAQVQCSVHAGMPGYMNIVVAAMNNMAIASYDLCHFGKARHIFGTLMEVVSSNSINDRIQNFGEAHMQGLLLNIILLHVDAIAPAA</sequence>
<comment type="caution">
    <text evidence="1">The sequence shown here is derived from an EMBL/GenBank/DDBJ whole genome shotgun (WGS) entry which is preliminary data.</text>
</comment>
<evidence type="ECO:0000313" key="2">
    <source>
        <dbReference type="Proteomes" id="UP001153069"/>
    </source>
</evidence>
<evidence type="ECO:0000313" key="1">
    <source>
        <dbReference type="EMBL" id="CAB9508897.1"/>
    </source>
</evidence>